<dbReference type="PROSITE" id="PS50006">
    <property type="entry name" value="FHA_DOMAIN"/>
    <property type="match status" value="1"/>
</dbReference>
<evidence type="ECO:0000313" key="2">
    <source>
        <dbReference type="EMBL" id="KAL0110636.1"/>
    </source>
</evidence>
<keyword evidence="3" id="KW-1185">Reference proteome</keyword>
<gene>
    <name evidence="2" type="ORF">PUN28_013902</name>
</gene>
<accession>A0AAW2F799</accession>
<reference evidence="2 3" key="1">
    <citation type="submission" date="2023-03" db="EMBL/GenBank/DDBJ databases">
        <title>High recombination rates correlate with genetic variation in Cardiocondyla obscurior ants.</title>
        <authorList>
            <person name="Errbii M."/>
        </authorList>
    </citation>
    <scope>NUCLEOTIDE SEQUENCE [LARGE SCALE GENOMIC DNA]</scope>
    <source>
        <strain evidence="2">Alpha-2009</strain>
        <tissue evidence="2">Whole body</tissue>
    </source>
</reference>
<dbReference type="Proteomes" id="UP001430953">
    <property type="component" value="Unassembled WGS sequence"/>
</dbReference>
<dbReference type="EMBL" id="JADYXP020000014">
    <property type="protein sequence ID" value="KAL0110636.1"/>
    <property type="molecule type" value="Genomic_DNA"/>
</dbReference>
<protein>
    <recommendedName>
        <fullName evidence="1">FHA domain-containing protein</fullName>
    </recommendedName>
</protein>
<feature type="domain" description="FHA" evidence="1">
    <location>
        <begin position="38"/>
        <end position="87"/>
    </location>
</feature>
<proteinExistence type="predicted"/>
<dbReference type="SUPFAM" id="SSF49879">
    <property type="entry name" value="SMAD/FHA domain"/>
    <property type="match status" value="1"/>
</dbReference>
<dbReference type="InterPro" id="IPR008984">
    <property type="entry name" value="SMAD_FHA_dom_sf"/>
</dbReference>
<dbReference type="Pfam" id="PF00498">
    <property type="entry name" value="FHA"/>
    <property type="match status" value="1"/>
</dbReference>
<dbReference type="Gene3D" id="2.60.200.20">
    <property type="match status" value="1"/>
</dbReference>
<dbReference type="SMART" id="SM00240">
    <property type="entry name" value="FHA"/>
    <property type="match status" value="1"/>
</dbReference>
<comment type="caution">
    <text evidence="2">The sequence shown here is derived from an EMBL/GenBank/DDBJ whole genome shotgun (WGS) entry which is preliminary data.</text>
</comment>
<organism evidence="2 3">
    <name type="scientific">Cardiocondyla obscurior</name>
    <dbReference type="NCBI Taxonomy" id="286306"/>
    <lineage>
        <taxon>Eukaryota</taxon>
        <taxon>Metazoa</taxon>
        <taxon>Ecdysozoa</taxon>
        <taxon>Arthropoda</taxon>
        <taxon>Hexapoda</taxon>
        <taxon>Insecta</taxon>
        <taxon>Pterygota</taxon>
        <taxon>Neoptera</taxon>
        <taxon>Endopterygota</taxon>
        <taxon>Hymenoptera</taxon>
        <taxon>Apocrita</taxon>
        <taxon>Aculeata</taxon>
        <taxon>Formicoidea</taxon>
        <taxon>Formicidae</taxon>
        <taxon>Myrmicinae</taxon>
        <taxon>Cardiocondyla</taxon>
    </lineage>
</organism>
<dbReference type="InterPro" id="IPR000253">
    <property type="entry name" value="FHA_dom"/>
</dbReference>
<sequence>MDLSATQKIWYEPEDEELVQVGSLRIGSEEYPIKTGITKIGRHSICDIVIKHVSISKPHAEIEARNGPTWIRDLNSLNKTKLTNVIYYLVLSGVLGRKLIPEENIYDKPIPSNSLNITVMKDTSNFFDEWLCNDIATIFLHKMSVINTPTKTRNETMSQYLNMQKSILLLDTQDIRPIHFNSDEFLNKNTDNLLKSPSVICPPYLQKRRKQSRLEFYPIKKKVILWVNCLECRRIFTVLQNSVKNCQPCTSTGTIFNKSFKSDRFLVIGVLRGSQKFHCTSTACENSSAFSSSVPLDFLSNLNLPLAAQKVPRLYMDENYFL</sequence>
<dbReference type="AlphaFoldDB" id="A0AAW2F799"/>
<evidence type="ECO:0000259" key="1">
    <source>
        <dbReference type="PROSITE" id="PS50006"/>
    </source>
</evidence>
<evidence type="ECO:0000313" key="3">
    <source>
        <dbReference type="Proteomes" id="UP001430953"/>
    </source>
</evidence>
<name>A0AAW2F799_9HYME</name>